<feature type="coiled-coil region" evidence="1">
    <location>
        <begin position="438"/>
        <end position="465"/>
    </location>
</feature>
<dbReference type="EMBL" id="JBEVYD010000012">
    <property type="protein sequence ID" value="KAL3229248.1"/>
    <property type="molecule type" value="Genomic_DNA"/>
</dbReference>
<dbReference type="InterPro" id="IPR000555">
    <property type="entry name" value="JAMM/MPN+_dom"/>
</dbReference>
<organism evidence="4 5">
    <name type="scientific">Nakaseomyces bracarensis</name>
    <dbReference type="NCBI Taxonomy" id="273131"/>
    <lineage>
        <taxon>Eukaryota</taxon>
        <taxon>Fungi</taxon>
        <taxon>Dikarya</taxon>
        <taxon>Ascomycota</taxon>
        <taxon>Saccharomycotina</taxon>
        <taxon>Saccharomycetes</taxon>
        <taxon>Saccharomycetales</taxon>
        <taxon>Saccharomycetaceae</taxon>
        <taxon>Nakaseomyces</taxon>
    </lineage>
</organism>
<name>A0ABR4NN64_9SACH</name>
<comment type="caution">
    <text evidence="4">The sequence shown here is derived from an EMBL/GenBank/DDBJ whole genome shotgun (WGS) entry which is preliminary data.</text>
</comment>
<feature type="region of interest" description="Disordered" evidence="2">
    <location>
        <begin position="330"/>
        <end position="352"/>
    </location>
</feature>
<protein>
    <submittedName>
        <fullName evidence="4">COP9 signalosome complex subunit 5</fullName>
    </submittedName>
</protein>
<proteinExistence type="predicted"/>
<evidence type="ECO:0000256" key="1">
    <source>
        <dbReference type="SAM" id="Coils"/>
    </source>
</evidence>
<evidence type="ECO:0000313" key="4">
    <source>
        <dbReference type="EMBL" id="KAL3229248.1"/>
    </source>
</evidence>
<feature type="domain" description="MPN" evidence="3">
    <location>
        <begin position="72"/>
        <end position="214"/>
    </location>
</feature>
<dbReference type="InterPro" id="IPR037518">
    <property type="entry name" value="MPN"/>
</dbReference>
<keyword evidence="1" id="KW-0175">Coiled coil</keyword>
<dbReference type="PANTHER" id="PTHR10410">
    <property type="entry name" value="EUKARYOTIC TRANSLATION INITIATION FACTOR 3 -RELATED"/>
    <property type="match status" value="1"/>
</dbReference>
<dbReference type="Proteomes" id="UP001623330">
    <property type="component" value="Unassembled WGS sequence"/>
</dbReference>
<dbReference type="PROSITE" id="PS50249">
    <property type="entry name" value="MPN"/>
    <property type="match status" value="1"/>
</dbReference>
<keyword evidence="5" id="KW-1185">Reference proteome</keyword>
<dbReference type="Pfam" id="PF01398">
    <property type="entry name" value="JAB"/>
    <property type="match status" value="1"/>
</dbReference>
<dbReference type="SMART" id="SM00232">
    <property type="entry name" value="JAB_MPN"/>
    <property type="match status" value="1"/>
</dbReference>
<dbReference type="InterPro" id="IPR050242">
    <property type="entry name" value="JAMM_MPN+_peptidase_M67A"/>
</dbReference>
<gene>
    <name evidence="4" type="ORF">RNJ44_02335</name>
</gene>
<accession>A0ABR4NN64</accession>
<dbReference type="Gene3D" id="3.40.140.10">
    <property type="entry name" value="Cytidine Deaminase, domain 2"/>
    <property type="match status" value="1"/>
</dbReference>
<evidence type="ECO:0000256" key="2">
    <source>
        <dbReference type="SAM" id="MobiDB-lite"/>
    </source>
</evidence>
<reference evidence="4 5" key="1">
    <citation type="submission" date="2024-05" db="EMBL/GenBank/DDBJ databases">
        <title>Long read based assembly of the Candida bracarensis genome reveals expanded adhesin content.</title>
        <authorList>
            <person name="Marcet-Houben M."/>
            <person name="Ksiezopolska E."/>
            <person name="Gabaldon T."/>
        </authorList>
    </citation>
    <scope>NUCLEOTIDE SEQUENCE [LARGE SCALE GENOMIC DNA]</scope>
    <source>
        <strain evidence="4 5">CBM6</strain>
    </source>
</reference>
<evidence type="ECO:0000313" key="5">
    <source>
        <dbReference type="Proteomes" id="UP001623330"/>
    </source>
</evidence>
<dbReference type="SUPFAM" id="SSF102712">
    <property type="entry name" value="JAB1/MPN domain"/>
    <property type="match status" value="1"/>
</dbReference>
<sequence length="482" mass="55714">MIEITNLDTTELRQLLLSNDRQSFDYDSRPGSYYTEIGDDLPNQKELISTIRNLKNRQHITKPKTPKYYQFVMISRLASCKILEHSVKGGNIEVMGMLLGNIIGDTFIIFDCFELPVEGTETTVNAHLESYEFMVQYYNEMVEKSDTMNEEKLNIIGWYHSHPGYDCWLSSIDMQTQSLNQLHQDPYLAIVIDPHKSVQNQKIRLESFRTYQNGNGNTEFYQLNTAMFDSSLNNFKPPYKLEINPISEESRKQERKLLHKLSETITEFHNLKDVELLNENLGTESKVAEQVGGELTAPATIMGSSHTFELSTRGIETPNREDQNVTRSTNAMPFLSSSDPIRSNSVSSIGTSSDIDMEDRNFSALDSIASSVHTATENHGFSVQNRNFEPTHETLPRRPELMPRIESSRYGLIFQNKERPLRSNLGLPPDNIQDSLDNKHMDDHHETLEQEYESYKQKLLQHKVRQYYRLRMYKELFSLPKN</sequence>
<evidence type="ECO:0000259" key="3">
    <source>
        <dbReference type="PROSITE" id="PS50249"/>
    </source>
</evidence>